<evidence type="ECO:0000313" key="1">
    <source>
        <dbReference type="EMBL" id="TFD62721.1"/>
    </source>
</evidence>
<dbReference type="EMBL" id="SOHJ01000002">
    <property type="protein sequence ID" value="TFD62721.1"/>
    <property type="molecule type" value="Genomic_DNA"/>
</dbReference>
<keyword evidence="2" id="KW-1185">Reference proteome</keyword>
<gene>
    <name evidence="1" type="ORF">E3T39_01930</name>
</gene>
<evidence type="ECO:0000313" key="2">
    <source>
        <dbReference type="Proteomes" id="UP000298170"/>
    </source>
</evidence>
<dbReference type="Proteomes" id="UP000298170">
    <property type="component" value="Unassembled WGS sequence"/>
</dbReference>
<comment type="caution">
    <text evidence="1">The sequence shown here is derived from an EMBL/GenBank/DDBJ whole genome shotgun (WGS) entry which is preliminary data.</text>
</comment>
<reference evidence="1 2" key="1">
    <citation type="submission" date="2019-03" db="EMBL/GenBank/DDBJ databases">
        <title>Genomics of glacier-inhabiting Cryobacterium strains.</title>
        <authorList>
            <person name="Liu Q."/>
            <person name="Xin Y.-H."/>
        </authorList>
    </citation>
    <scope>NUCLEOTIDE SEQUENCE [LARGE SCALE GENOMIC DNA]</scope>
    <source>
        <strain evidence="1 2">Sr39</strain>
    </source>
</reference>
<dbReference type="AlphaFoldDB" id="A0A4V3IT01"/>
<organism evidence="1 2">
    <name type="scientific">Cryobacterium suzukii</name>
    <dbReference type="NCBI Taxonomy" id="1259198"/>
    <lineage>
        <taxon>Bacteria</taxon>
        <taxon>Bacillati</taxon>
        <taxon>Actinomycetota</taxon>
        <taxon>Actinomycetes</taxon>
        <taxon>Micrococcales</taxon>
        <taxon>Microbacteriaceae</taxon>
        <taxon>Cryobacterium</taxon>
    </lineage>
</organism>
<accession>A0A4V3IT01</accession>
<dbReference type="RefSeq" id="WP_134513069.1">
    <property type="nucleotide sequence ID" value="NZ_SOHJ01000002.1"/>
</dbReference>
<protein>
    <submittedName>
        <fullName evidence="1">Uncharacterized protein</fullName>
    </submittedName>
</protein>
<sequence>MSNIKVNVDFRLWANNADRFVHLQVEGESHSPFVDALADAALLSGAAGIENGLLWRHGGESDLAVSLHINR</sequence>
<name>A0A4V3IT01_9MICO</name>
<proteinExistence type="predicted"/>